<dbReference type="OMA" id="SWMPDAK"/>
<keyword evidence="7" id="KW-1015">Disulfide bond</keyword>
<reference evidence="15" key="2">
    <citation type="submission" date="2013-04" db="UniProtKB">
        <authorList>
            <consortium name="EnsemblPlants"/>
        </authorList>
    </citation>
    <scope>IDENTIFICATION</scope>
</reference>
<comment type="similarity">
    <text evidence="3">In the C-terminal section; belongs to the pectinesterase family.</text>
</comment>
<keyword evidence="16" id="KW-1185">Reference proteome</keyword>
<evidence type="ECO:0000256" key="13">
    <source>
        <dbReference type="SAM" id="SignalP"/>
    </source>
</evidence>
<evidence type="ECO:0000256" key="7">
    <source>
        <dbReference type="ARBA" id="ARBA00023157"/>
    </source>
</evidence>
<dbReference type="Gramene" id="OB03G24100.1">
    <property type="protein sequence ID" value="OB03G24100.1"/>
    <property type="gene ID" value="OB03G24100"/>
</dbReference>
<keyword evidence="13" id="KW-0732">Signal</keyword>
<evidence type="ECO:0000313" key="15">
    <source>
        <dbReference type="EnsemblPlants" id="OB03G24100.1"/>
    </source>
</evidence>
<feature type="chain" id="PRO_5003772821" description="pectinesterase" evidence="13">
    <location>
        <begin position="21"/>
        <end position="853"/>
    </location>
</feature>
<evidence type="ECO:0000256" key="3">
    <source>
        <dbReference type="ARBA" id="ARBA00007786"/>
    </source>
</evidence>
<dbReference type="GO" id="GO:0004857">
    <property type="term" value="F:enzyme inhibitor activity"/>
    <property type="evidence" value="ECO:0007669"/>
    <property type="project" value="InterPro"/>
</dbReference>
<dbReference type="AlphaFoldDB" id="J3LMY4"/>
<dbReference type="Pfam" id="PF01095">
    <property type="entry name" value="Pectinesterase"/>
    <property type="match status" value="2"/>
</dbReference>
<dbReference type="GO" id="GO:0030599">
    <property type="term" value="F:pectinesterase activity"/>
    <property type="evidence" value="ECO:0007669"/>
    <property type="project" value="UniProtKB-EC"/>
</dbReference>
<dbReference type="eggNOG" id="ENOG502QPZF">
    <property type="taxonomic scope" value="Eukaryota"/>
</dbReference>
<evidence type="ECO:0000256" key="11">
    <source>
        <dbReference type="PROSITE-ProRule" id="PRU10040"/>
    </source>
</evidence>
<dbReference type="InterPro" id="IPR006501">
    <property type="entry name" value="Pectinesterase_inhib_dom"/>
</dbReference>
<evidence type="ECO:0000256" key="6">
    <source>
        <dbReference type="ARBA" id="ARBA00023085"/>
    </source>
</evidence>
<evidence type="ECO:0000256" key="9">
    <source>
        <dbReference type="ARBA" id="ARBA00047928"/>
    </source>
</evidence>
<reference evidence="15" key="1">
    <citation type="journal article" date="2013" name="Nat. Commun.">
        <title>Whole-genome sequencing of Oryza brachyantha reveals mechanisms underlying Oryza genome evolution.</title>
        <authorList>
            <person name="Chen J."/>
            <person name="Huang Q."/>
            <person name="Gao D."/>
            <person name="Wang J."/>
            <person name="Lang Y."/>
            <person name="Liu T."/>
            <person name="Li B."/>
            <person name="Bai Z."/>
            <person name="Luis Goicoechea J."/>
            <person name="Liang C."/>
            <person name="Chen C."/>
            <person name="Zhang W."/>
            <person name="Sun S."/>
            <person name="Liao Y."/>
            <person name="Zhang X."/>
            <person name="Yang L."/>
            <person name="Song C."/>
            <person name="Wang M."/>
            <person name="Shi J."/>
            <person name="Liu G."/>
            <person name="Liu J."/>
            <person name="Zhou H."/>
            <person name="Zhou W."/>
            <person name="Yu Q."/>
            <person name="An N."/>
            <person name="Chen Y."/>
            <person name="Cai Q."/>
            <person name="Wang B."/>
            <person name="Liu B."/>
            <person name="Min J."/>
            <person name="Huang Y."/>
            <person name="Wu H."/>
            <person name="Li Z."/>
            <person name="Zhang Y."/>
            <person name="Yin Y."/>
            <person name="Song W."/>
            <person name="Jiang J."/>
            <person name="Jackson S.A."/>
            <person name="Wing R.A."/>
            <person name="Wang J."/>
            <person name="Chen M."/>
        </authorList>
    </citation>
    <scope>NUCLEOTIDE SEQUENCE [LARGE SCALE GENOMIC DNA]</scope>
    <source>
        <strain evidence="15">cv. IRGC 101232</strain>
    </source>
</reference>
<dbReference type="HOGENOM" id="CLU_012243_9_2_1"/>
<dbReference type="Gene3D" id="1.20.140.40">
    <property type="entry name" value="Invertase/pectin methylesterase inhibitor family protein"/>
    <property type="match status" value="2"/>
</dbReference>
<dbReference type="InterPro" id="IPR011050">
    <property type="entry name" value="Pectin_lyase_fold/virulence"/>
</dbReference>
<dbReference type="Proteomes" id="UP000006038">
    <property type="component" value="Chromosome 3"/>
</dbReference>
<dbReference type="SUPFAM" id="SSF51126">
    <property type="entry name" value="Pectin lyase-like"/>
    <property type="match status" value="2"/>
</dbReference>
<dbReference type="UniPathway" id="UPA00545">
    <property type="reaction ID" value="UER00823"/>
</dbReference>
<dbReference type="FunFam" id="2.160.20.10:FF:000001">
    <property type="entry name" value="Pectinesterase"/>
    <property type="match status" value="1"/>
</dbReference>
<protein>
    <recommendedName>
        <fullName evidence="4">pectinesterase</fullName>
        <ecNumber evidence="4">3.1.1.11</ecNumber>
    </recommendedName>
</protein>
<dbReference type="SMART" id="SM00856">
    <property type="entry name" value="PMEI"/>
    <property type="match status" value="2"/>
</dbReference>
<evidence type="ECO:0000256" key="5">
    <source>
        <dbReference type="ARBA" id="ARBA00022801"/>
    </source>
</evidence>
<dbReference type="CDD" id="cd15798">
    <property type="entry name" value="PMEI-like_3"/>
    <property type="match status" value="2"/>
</dbReference>
<feature type="region of interest" description="Disordered" evidence="12">
    <location>
        <begin position="301"/>
        <end position="328"/>
    </location>
</feature>
<feature type="signal peptide" evidence="13">
    <location>
        <begin position="1"/>
        <end position="20"/>
    </location>
</feature>
<evidence type="ECO:0000256" key="8">
    <source>
        <dbReference type="ARBA" id="ARBA00023180"/>
    </source>
</evidence>
<proteinExistence type="inferred from homology"/>
<evidence type="ECO:0000256" key="12">
    <source>
        <dbReference type="SAM" id="MobiDB-lite"/>
    </source>
</evidence>
<sequence length="853" mass="92826">MSKGAIIGASTVLVVAVVAAVCVVSFKSGSGNDKGDGELSTSVKSIKSFCQPVDYRETCESTLEASAGNASNPTDLAKAIFKATSEKIEQAGRGATVLNDLKNDQRTSGALKDCKELLDYAIDDLKTTFDKLGGFEMSNFKHAVDDLKTWLSSALTYQETCLDGFENATSTDASEKMKNALKSSQELTENILALVDQFGDTLANLDLPSFSRRLLGDDGLPGWISDAKRRLLQASPGAPEFKPDVTVAADGSGDFKTINEALAKVPIKATATYVMYVKAGTYKEYVSVARNVTNLVMIGDGATKTPNKTGPPSTGSGSGNDKGDGELSTSVKSIKSFCQPVDYRETCESTLEASAGNASNPTDLAKAIFKATSEKIEQAVRESTVLNDLKNDQRTSGALKDCKELLDYAIDDLKTTFDKLGGFEMSNFKHAVDDLKTWLSSALTYQETCLDGFENATSTDASEKMKNALKSSQELTENILALVDQFGDTLANLDLPSFSRRLLGDDGLPGWISDAKRRLLQASPGAPEFKPDVTVAADGSGDFKTINEALAKVPIKATATYVMYVKAGTYKEYVSVARNVTNLVMIGDGATKTIITGNKSFMLNITTKDTATMEAIGNGFFMRGIGVENTAGAKNHQAVALRVQSDQSVFYQCQFDGYQDTLYTHTSRQYYRECTITGTIDFIFGNAQVVFQNCLIQARRCMDNQQNIVTAQGRKEKHSAGGTVIHNCTIEPHADFKADAAKFRTFLGRPWKEYSRTLYIQSDIGGFIDPQGWLPWLGDFGLNTCYYAEVENRGAGADMSKRAKWRGVKTVTYQQAQQKYTVERFIQGQQWIPKYGVPFIPGLLPQEQSGRIH</sequence>
<dbReference type="PANTHER" id="PTHR31707">
    <property type="entry name" value="PECTINESTERASE"/>
    <property type="match status" value="1"/>
</dbReference>
<comment type="similarity">
    <text evidence="2">In the N-terminal section; belongs to the PMEI family.</text>
</comment>
<keyword evidence="6" id="KW-0063">Aspartyl esterase</keyword>
<dbReference type="NCBIfam" id="TIGR01614">
    <property type="entry name" value="PME_inhib"/>
    <property type="match status" value="2"/>
</dbReference>
<dbReference type="GO" id="GO:0042545">
    <property type="term" value="P:cell wall modification"/>
    <property type="evidence" value="ECO:0007669"/>
    <property type="project" value="InterPro"/>
</dbReference>
<comment type="catalytic activity">
    <reaction evidence="9">
        <text>[(1-&gt;4)-alpha-D-galacturonosyl methyl ester](n) + n H2O = [(1-&gt;4)-alpha-D-galacturonosyl](n) + n methanol + n H(+)</text>
        <dbReference type="Rhea" id="RHEA:22380"/>
        <dbReference type="Rhea" id="RHEA-COMP:14570"/>
        <dbReference type="Rhea" id="RHEA-COMP:14573"/>
        <dbReference type="ChEBI" id="CHEBI:15377"/>
        <dbReference type="ChEBI" id="CHEBI:15378"/>
        <dbReference type="ChEBI" id="CHEBI:17790"/>
        <dbReference type="ChEBI" id="CHEBI:140522"/>
        <dbReference type="ChEBI" id="CHEBI:140523"/>
        <dbReference type="EC" id="3.1.1.11"/>
    </reaction>
</comment>
<keyword evidence="5" id="KW-0378">Hydrolase</keyword>
<feature type="domain" description="Pectinesterase inhibitor" evidence="14">
    <location>
        <begin position="41"/>
        <end position="194"/>
    </location>
</feature>
<dbReference type="InterPro" id="IPR000070">
    <property type="entry name" value="Pectinesterase_cat"/>
</dbReference>
<dbReference type="PROSITE" id="PS00503">
    <property type="entry name" value="PECTINESTERASE_2"/>
    <property type="match status" value="1"/>
</dbReference>
<comment type="function">
    <text evidence="10">Acts in the modification of cell walls via demethylesterification of cell wall pectin.</text>
</comment>
<feature type="active site" evidence="11">
    <location>
        <position position="681"/>
    </location>
</feature>
<comment type="pathway">
    <text evidence="1">Glycan metabolism; pectin degradation; 2-dehydro-3-deoxy-D-gluconate from pectin: step 1/5.</text>
</comment>
<dbReference type="InterPro" id="IPR033131">
    <property type="entry name" value="Pectinesterase_Asp_AS"/>
</dbReference>
<dbReference type="InterPro" id="IPR012334">
    <property type="entry name" value="Pectin_lyas_fold"/>
</dbReference>
<evidence type="ECO:0000256" key="10">
    <source>
        <dbReference type="ARBA" id="ARBA00057335"/>
    </source>
</evidence>
<dbReference type="Pfam" id="PF04043">
    <property type="entry name" value="PMEI"/>
    <property type="match status" value="2"/>
</dbReference>
<keyword evidence="8" id="KW-0325">Glycoprotein</keyword>
<dbReference type="EC" id="3.1.1.11" evidence="4"/>
<organism evidence="15">
    <name type="scientific">Oryza brachyantha</name>
    <name type="common">malo sina</name>
    <dbReference type="NCBI Taxonomy" id="4533"/>
    <lineage>
        <taxon>Eukaryota</taxon>
        <taxon>Viridiplantae</taxon>
        <taxon>Streptophyta</taxon>
        <taxon>Embryophyta</taxon>
        <taxon>Tracheophyta</taxon>
        <taxon>Spermatophyta</taxon>
        <taxon>Magnoliopsida</taxon>
        <taxon>Liliopsida</taxon>
        <taxon>Poales</taxon>
        <taxon>Poaceae</taxon>
        <taxon>BOP clade</taxon>
        <taxon>Oryzoideae</taxon>
        <taxon>Oryzeae</taxon>
        <taxon>Oryzinae</taxon>
        <taxon>Oryza</taxon>
    </lineage>
</organism>
<dbReference type="STRING" id="4533.J3LMY4"/>
<evidence type="ECO:0000256" key="4">
    <source>
        <dbReference type="ARBA" id="ARBA00013229"/>
    </source>
</evidence>
<evidence type="ECO:0000256" key="1">
    <source>
        <dbReference type="ARBA" id="ARBA00005184"/>
    </source>
</evidence>
<feature type="compositionally biased region" description="Low complexity" evidence="12">
    <location>
        <begin position="303"/>
        <end position="315"/>
    </location>
</feature>
<dbReference type="Gene3D" id="2.160.20.10">
    <property type="entry name" value="Single-stranded right-handed beta-helix, Pectin lyase-like"/>
    <property type="match status" value="1"/>
</dbReference>
<evidence type="ECO:0000256" key="2">
    <source>
        <dbReference type="ARBA" id="ARBA00006027"/>
    </source>
</evidence>
<evidence type="ECO:0000259" key="14">
    <source>
        <dbReference type="SMART" id="SM00856"/>
    </source>
</evidence>
<feature type="domain" description="Pectinesterase inhibitor" evidence="14">
    <location>
        <begin position="329"/>
        <end position="482"/>
    </location>
</feature>
<dbReference type="GO" id="GO:0045490">
    <property type="term" value="P:pectin catabolic process"/>
    <property type="evidence" value="ECO:0007669"/>
    <property type="project" value="UniProtKB-UniPathway"/>
</dbReference>
<dbReference type="SUPFAM" id="SSF101148">
    <property type="entry name" value="Plant invertase/pectin methylesterase inhibitor"/>
    <property type="match status" value="2"/>
</dbReference>
<dbReference type="InterPro" id="IPR035513">
    <property type="entry name" value="Invertase/methylesterase_inhib"/>
</dbReference>
<dbReference type="FunFam" id="1.20.140.40:FF:000001">
    <property type="entry name" value="Pectinesterase"/>
    <property type="match status" value="2"/>
</dbReference>
<accession>J3LMY4</accession>
<evidence type="ECO:0000313" key="16">
    <source>
        <dbReference type="Proteomes" id="UP000006038"/>
    </source>
</evidence>
<dbReference type="EnsemblPlants" id="OB03G24100.1">
    <property type="protein sequence ID" value="OB03G24100.1"/>
    <property type="gene ID" value="OB03G24100"/>
</dbReference>
<name>J3LMY4_ORYBR</name>